<dbReference type="GO" id="GO:0016607">
    <property type="term" value="C:nuclear speck"/>
    <property type="evidence" value="ECO:0007669"/>
    <property type="project" value="UniProtKB-SubCell"/>
</dbReference>
<dbReference type="Proteomes" id="UP001208570">
    <property type="component" value="Unassembled WGS sequence"/>
</dbReference>
<name>A0AAD9K5D2_9ANNE</name>
<feature type="region of interest" description="Disordered" evidence="8">
    <location>
        <begin position="1"/>
        <end position="140"/>
    </location>
</feature>
<comment type="similarity">
    <text evidence="3">Belongs to the ARL6IP4 family.</text>
</comment>
<accession>A0AAD9K5D2</accession>
<keyword evidence="7" id="KW-0539">Nucleus</keyword>
<evidence type="ECO:0000256" key="3">
    <source>
        <dbReference type="ARBA" id="ARBA00006852"/>
    </source>
</evidence>
<evidence type="ECO:0000313" key="10">
    <source>
        <dbReference type="Proteomes" id="UP001208570"/>
    </source>
</evidence>
<evidence type="ECO:0000256" key="5">
    <source>
        <dbReference type="ARBA" id="ARBA00022664"/>
    </source>
</evidence>
<evidence type="ECO:0000313" key="9">
    <source>
        <dbReference type="EMBL" id="KAK2164690.1"/>
    </source>
</evidence>
<organism evidence="9 10">
    <name type="scientific">Paralvinella palmiformis</name>
    <dbReference type="NCBI Taxonomy" id="53620"/>
    <lineage>
        <taxon>Eukaryota</taxon>
        <taxon>Metazoa</taxon>
        <taxon>Spiralia</taxon>
        <taxon>Lophotrochozoa</taxon>
        <taxon>Annelida</taxon>
        <taxon>Polychaeta</taxon>
        <taxon>Sedentaria</taxon>
        <taxon>Canalipalpata</taxon>
        <taxon>Terebellida</taxon>
        <taxon>Terebelliformia</taxon>
        <taxon>Alvinellidae</taxon>
        <taxon>Paralvinella</taxon>
    </lineage>
</organism>
<comment type="subcellular location">
    <subcellularLocation>
        <location evidence="1">Nucleus speckle</location>
    </subcellularLocation>
    <subcellularLocation>
        <location evidence="2">Nucleus</location>
        <location evidence="2">Nucleolus</location>
    </subcellularLocation>
</comment>
<evidence type="ECO:0000256" key="4">
    <source>
        <dbReference type="ARBA" id="ARBA00017993"/>
    </source>
</evidence>
<dbReference type="GO" id="GO:0008380">
    <property type="term" value="P:RNA splicing"/>
    <property type="evidence" value="ECO:0007669"/>
    <property type="project" value="UniProtKB-KW"/>
</dbReference>
<evidence type="ECO:0000256" key="8">
    <source>
        <dbReference type="SAM" id="MobiDB-lite"/>
    </source>
</evidence>
<sequence>MGKKRRHRSPSESDSSVEIIGELKQKRHRKSTNEATKRQKLTETVSPNNWVSSADGSSSSVSSSSDSDAEKRKHKKTPRKEKKSKHKKKSKKKEKKRKHKKSKKKKSYSPPHGAVSVIGSALKKGSDESPTGKKTDAACSSRMLKPLTKEEWEKQQSVLHRVYDPETGRNRLVRGDGEIVEEIVSKDRHREINKQATLGDGFFYQMKAGLHK</sequence>
<reference evidence="9" key="1">
    <citation type="journal article" date="2023" name="Mol. Biol. Evol.">
        <title>Third-Generation Sequencing Reveals the Adaptive Role of the Epigenome in Three Deep-Sea Polychaetes.</title>
        <authorList>
            <person name="Perez M."/>
            <person name="Aroh O."/>
            <person name="Sun Y."/>
            <person name="Lan Y."/>
            <person name="Juniper S.K."/>
            <person name="Young C.R."/>
            <person name="Angers B."/>
            <person name="Qian P.Y."/>
        </authorList>
    </citation>
    <scope>NUCLEOTIDE SEQUENCE</scope>
    <source>
        <strain evidence="9">P08H-3</strain>
    </source>
</reference>
<protein>
    <recommendedName>
        <fullName evidence="4">ADP-ribosylation factor-like protein 6-interacting protein 4</fullName>
    </recommendedName>
</protein>
<dbReference type="AlphaFoldDB" id="A0AAD9K5D2"/>
<dbReference type="GO" id="GO:0006397">
    <property type="term" value="P:mRNA processing"/>
    <property type="evidence" value="ECO:0007669"/>
    <property type="project" value="UniProtKB-KW"/>
</dbReference>
<feature type="compositionally biased region" description="Basic residues" evidence="8">
    <location>
        <begin position="72"/>
        <end position="107"/>
    </location>
</feature>
<keyword evidence="6" id="KW-0508">mRNA splicing</keyword>
<feature type="compositionally biased region" description="Basic and acidic residues" evidence="8">
    <location>
        <begin position="124"/>
        <end position="136"/>
    </location>
</feature>
<evidence type="ECO:0000256" key="2">
    <source>
        <dbReference type="ARBA" id="ARBA00004604"/>
    </source>
</evidence>
<evidence type="ECO:0000256" key="6">
    <source>
        <dbReference type="ARBA" id="ARBA00023187"/>
    </source>
</evidence>
<feature type="compositionally biased region" description="Low complexity" evidence="8">
    <location>
        <begin position="51"/>
        <end position="66"/>
    </location>
</feature>
<keyword evidence="10" id="KW-1185">Reference proteome</keyword>
<proteinExistence type="inferred from homology"/>
<evidence type="ECO:0000256" key="1">
    <source>
        <dbReference type="ARBA" id="ARBA00004324"/>
    </source>
</evidence>
<evidence type="ECO:0000256" key="7">
    <source>
        <dbReference type="ARBA" id="ARBA00023242"/>
    </source>
</evidence>
<feature type="compositionally biased region" description="Basic and acidic residues" evidence="8">
    <location>
        <begin position="31"/>
        <end position="41"/>
    </location>
</feature>
<comment type="caution">
    <text evidence="9">The sequence shown here is derived from an EMBL/GenBank/DDBJ whole genome shotgun (WGS) entry which is preliminary data.</text>
</comment>
<dbReference type="InterPro" id="IPR019532">
    <property type="entry name" value="Nucl_RNA-splicing_assoc_SR-25"/>
</dbReference>
<dbReference type="Pfam" id="PF10500">
    <property type="entry name" value="SR-25"/>
    <property type="match status" value="1"/>
</dbReference>
<dbReference type="EMBL" id="JAODUP010000060">
    <property type="protein sequence ID" value="KAK2164690.1"/>
    <property type="molecule type" value="Genomic_DNA"/>
</dbReference>
<dbReference type="GO" id="GO:0005730">
    <property type="term" value="C:nucleolus"/>
    <property type="evidence" value="ECO:0007669"/>
    <property type="project" value="UniProtKB-SubCell"/>
</dbReference>
<keyword evidence="5" id="KW-0507">mRNA processing</keyword>
<gene>
    <name evidence="9" type="ORF">LSH36_60g03023</name>
</gene>